<gene>
    <name evidence="8" type="ORF">KIN_42890</name>
</gene>
<keyword evidence="3" id="KW-1003">Cell membrane</keyword>
<evidence type="ECO:0000256" key="7">
    <source>
        <dbReference type="SAM" id="Phobius"/>
    </source>
</evidence>
<proteinExistence type="inferred from homology"/>
<evidence type="ECO:0000256" key="6">
    <source>
        <dbReference type="ARBA" id="ARBA00023136"/>
    </source>
</evidence>
<keyword evidence="6 7" id="KW-0472">Membrane</keyword>
<dbReference type="AlphaFoldDB" id="A0A6N6JM86"/>
<sequence length="226" mass="24529">MRAPLKGWIAVSLGLLCGAAIGIITASIYLAFALKIGFEEFDMFAVWTSGVGLRARYPEVFHVACGIVGMGAVGLAWLSFNWTKARGRDDYGAAHWQLRHELKANDMIGAAGAGFVCGKLGSPKSKTPYIISRHIPHVMMVAPTRAGKGVGFVIPNLLSFAGSIVVLDVKGENFERTARLRALNGDEVFRFSPFDWANSTHRYNPLARIAAAPSFAQQFTEVSIRV</sequence>
<evidence type="ECO:0000256" key="5">
    <source>
        <dbReference type="ARBA" id="ARBA00022989"/>
    </source>
</evidence>
<dbReference type="InterPro" id="IPR003688">
    <property type="entry name" value="TraG/VirD4"/>
</dbReference>
<evidence type="ECO:0000256" key="3">
    <source>
        <dbReference type="ARBA" id="ARBA00022475"/>
    </source>
</evidence>
<feature type="transmembrane region" description="Helical" evidence="7">
    <location>
        <begin position="7"/>
        <end position="32"/>
    </location>
</feature>
<dbReference type="Proteomes" id="UP000436822">
    <property type="component" value="Unassembled WGS sequence"/>
</dbReference>
<evidence type="ECO:0000256" key="2">
    <source>
        <dbReference type="ARBA" id="ARBA00008806"/>
    </source>
</evidence>
<keyword evidence="5 7" id="KW-1133">Transmembrane helix</keyword>
<keyword evidence="4 7" id="KW-0812">Transmembrane</keyword>
<dbReference type="InterPro" id="IPR027417">
    <property type="entry name" value="P-loop_NTPase"/>
</dbReference>
<name>A0A6N6JM86_9RHOB</name>
<comment type="caution">
    <text evidence="8">The sequence shown here is derived from an EMBL/GenBank/DDBJ whole genome shotgun (WGS) entry which is preliminary data.</text>
</comment>
<dbReference type="RefSeq" id="WP_159810979.1">
    <property type="nucleotide sequence ID" value="NZ_BLJE01000009.1"/>
</dbReference>
<dbReference type="PANTHER" id="PTHR37937">
    <property type="entry name" value="CONJUGATIVE TRANSFER: DNA TRANSPORT"/>
    <property type="match status" value="1"/>
</dbReference>
<dbReference type="SUPFAM" id="SSF52540">
    <property type="entry name" value="P-loop containing nucleoside triphosphate hydrolases"/>
    <property type="match status" value="1"/>
</dbReference>
<evidence type="ECO:0000313" key="8">
    <source>
        <dbReference type="EMBL" id="GFE67215.1"/>
    </source>
</evidence>
<dbReference type="PANTHER" id="PTHR37937:SF1">
    <property type="entry name" value="CONJUGATIVE TRANSFER: DNA TRANSPORT"/>
    <property type="match status" value="1"/>
</dbReference>
<dbReference type="OrthoDB" id="9759295at2"/>
<evidence type="ECO:0000256" key="4">
    <source>
        <dbReference type="ARBA" id="ARBA00022692"/>
    </source>
</evidence>
<dbReference type="EMBL" id="BLJE01000009">
    <property type="protein sequence ID" value="GFE67215.1"/>
    <property type="molecule type" value="Genomic_DNA"/>
</dbReference>
<comment type="similarity">
    <text evidence="2">Belongs to the VirD4/TraG family.</text>
</comment>
<feature type="transmembrane region" description="Helical" evidence="7">
    <location>
        <begin position="60"/>
        <end position="80"/>
    </location>
</feature>
<protein>
    <submittedName>
        <fullName evidence="8">Uncharacterized protein</fullName>
    </submittedName>
</protein>
<dbReference type="Pfam" id="PF02534">
    <property type="entry name" value="T4SS-DNA_transf"/>
    <property type="match status" value="1"/>
</dbReference>
<dbReference type="InterPro" id="IPR051539">
    <property type="entry name" value="T4SS-coupling_protein"/>
</dbReference>
<comment type="subcellular location">
    <subcellularLocation>
        <location evidence="1">Cell membrane</location>
        <topology evidence="1">Multi-pass membrane protein</topology>
    </subcellularLocation>
</comment>
<organism evidence="8 9">
    <name type="scientific">Litoreibacter roseus</name>
    <dbReference type="NCBI Taxonomy" id="2601869"/>
    <lineage>
        <taxon>Bacteria</taxon>
        <taxon>Pseudomonadati</taxon>
        <taxon>Pseudomonadota</taxon>
        <taxon>Alphaproteobacteria</taxon>
        <taxon>Rhodobacterales</taxon>
        <taxon>Roseobacteraceae</taxon>
        <taxon>Litoreibacter</taxon>
    </lineage>
</organism>
<accession>A0A6N6JM86</accession>
<evidence type="ECO:0000313" key="9">
    <source>
        <dbReference type="Proteomes" id="UP000436822"/>
    </source>
</evidence>
<reference evidence="8 9" key="1">
    <citation type="submission" date="2019-12" db="EMBL/GenBank/DDBJ databases">
        <title>Litoreibacter badius sp. nov., a novel bacteriochlorophyll a-containing bacterium in the genus Litoreibacter.</title>
        <authorList>
            <person name="Kanamuro M."/>
            <person name="Takabe Y."/>
            <person name="Mori K."/>
            <person name="Takaichi S."/>
            <person name="Hanada S."/>
        </authorList>
    </citation>
    <scope>NUCLEOTIDE SEQUENCE [LARGE SCALE GENOMIC DNA]</scope>
    <source>
        <strain evidence="8 9">K6</strain>
    </source>
</reference>
<dbReference type="GO" id="GO:0005886">
    <property type="term" value="C:plasma membrane"/>
    <property type="evidence" value="ECO:0007669"/>
    <property type="project" value="UniProtKB-SubCell"/>
</dbReference>
<evidence type="ECO:0000256" key="1">
    <source>
        <dbReference type="ARBA" id="ARBA00004651"/>
    </source>
</evidence>
<keyword evidence="9" id="KW-1185">Reference proteome</keyword>
<dbReference type="CDD" id="cd01127">
    <property type="entry name" value="TrwB_TraG_TraD_VirD4"/>
    <property type="match status" value="1"/>
</dbReference>